<dbReference type="PROSITE" id="PS00211">
    <property type="entry name" value="ABC_TRANSPORTER_1"/>
    <property type="match status" value="1"/>
</dbReference>
<dbReference type="GO" id="GO:0022857">
    <property type="term" value="F:transmembrane transporter activity"/>
    <property type="evidence" value="ECO:0007669"/>
    <property type="project" value="TreeGrafter"/>
</dbReference>
<dbReference type="GO" id="GO:0016887">
    <property type="term" value="F:ATP hydrolysis activity"/>
    <property type="evidence" value="ECO:0007669"/>
    <property type="project" value="InterPro"/>
</dbReference>
<dbReference type="SUPFAM" id="SSF52540">
    <property type="entry name" value="P-loop containing nucleoside triphosphate hydrolases"/>
    <property type="match status" value="1"/>
</dbReference>
<dbReference type="InterPro" id="IPR017911">
    <property type="entry name" value="MacB-like_ATP-bd"/>
</dbReference>
<evidence type="ECO:0000313" key="6">
    <source>
        <dbReference type="Proteomes" id="UP000198656"/>
    </source>
</evidence>
<keyword evidence="1" id="KW-0813">Transport</keyword>
<keyword evidence="6" id="KW-1185">Reference proteome</keyword>
<evidence type="ECO:0000256" key="3">
    <source>
        <dbReference type="ARBA" id="ARBA00022840"/>
    </source>
</evidence>
<gene>
    <name evidence="5" type="ORF">SAMN05443529_13425</name>
</gene>
<dbReference type="FunFam" id="3.40.50.300:FF:000032">
    <property type="entry name" value="Export ABC transporter ATP-binding protein"/>
    <property type="match status" value="1"/>
</dbReference>
<dbReference type="Pfam" id="PF00005">
    <property type="entry name" value="ABC_tran"/>
    <property type="match status" value="1"/>
</dbReference>
<dbReference type="STRING" id="1121419.SAMN05443529_13425"/>
<dbReference type="GO" id="GO:0005524">
    <property type="term" value="F:ATP binding"/>
    <property type="evidence" value="ECO:0007669"/>
    <property type="project" value="UniProtKB-KW"/>
</dbReference>
<dbReference type="InterPro" id="IPR017871">
    <property type="entry name" value="ABC_transporter-like_CS"/>
</dbReference>
<dbReference type="PROSITE" id="PS50893">
    <property type="entry name" value="ABC_TRANSPORTER_2"/>
    <property type="match status" value="1"/>
</dbReference>
<dbReference type="InterPro" id="IPR003439">
    <property type="entry name" value="ABC_transporter-like_ATP-bd"/>
</dbReference>
<keyword evidence="2" id="KW-0547">Nucleotide-binding</keyword>
<evidence type="ECO:0000259" key="4">
    <source>
        <dbReference type="PROSITE" id="PS50893"/>
    </source>
</evidence>
<protein>
    <submittedName>
        <fullName evidence="5">Putative ABC transport system ATP-binding protein</fullName>
    </submittedName>
</protein>
<dbReference type="EMBL" id="FNCP01000034">
    <property type="protein sequence ID" value="SDI34530.1"/>
    <property type="molecule type" value="Genomic_DNA"/>
</dbReference>
<organism evidence="5 6">
    <name type="scientific">Desulfosporosinus hippei DSM 8344</name>
    <dbReference type="NCBI Taxonomy" id="1121419"/>
    <lineage>
        <taxon>Bacteria</taxon>
        <taxon>Bacillati</taxon>
        <taxon>Bacillota</taxon>
        <taxon>Clostridia</taxon>
        <taxon>Eubacteriales</taxon>
        <taxon>Desulfitobacteriaceae</taxon>
        <taxon>Desulfosporosinus</taxon>
    </lineage>
</organism>
<dbReference type="PANTHER" id="PTHR24220:SF692">
    <property type="entry name" value="ABC TRANSPORTER DOMAIN-CONTAINING PROTEIN"/>
    <property type="match status" value="1"/>
</dbReference>
<dbReference type="SMART" id="SM00382">
    <property type="entry name" value="AAA"/>
    <property type="match status" value="1"/>
</dbReference>
<dbReference type="Proteomes" id="UP000198656">
    <property type="component" value="Unassembled WGS sequence"/>
</dbReference>
<proteinExistence type="predicted"/>
<accession>A0A1G8JVA5</accession>
<dbReference type="RefSeq" id="WP_092335499.1">
    <property type="nucleotide sequence ID" value="NZ_FNCP01000034.1"/>
</dbReference>
<evidence type="ECO:0000256" key="2">
    <source>
        <dbReference type="ARBA" id="ARBA00022741"/>
    </source>
</evidence>
<sequence>MIEMKNVSKTYMIGDTEVKALDQIHFQIGKGEFVAIVGPSGSGKSTLMNMLGCLDVPDEGEYFLDGIDINNSSDNDLAQIRNTKIGFVFQNFNLLSKLNALENVEVPMMYKGVSAGESKRLASAYLERVGLQDRGKHTPKELSGGQQQRVAIARALSCEPQIILADEPTGALDQKTGREIICLLKELNAQGQTIILITHDNNIAQQANRQICIIDGQISEEPRL</sequence>
<dbReference type="InterPro" id="IPR027417">
    <property type="entry name" value="P-loop_NTPase"/>
</dbReference>
<evidence type="ECO:0000256" key="1">
    <source>
        <dbReference type="ARBA" id="ARBA00022448"/>
    </source>
</evidence>
<dbReference type="OrthoDB" id="9810992at2"/>
<dbReference type="GO" id="GO:0098796">
    <property type="term" value="C:membrane protein complex"/>
    <property type="evidence" value="ECO:0007669"/>
    <property type="project" value="UniProtKB-ARBA"/>
</dbReference>
<dbReference type="Gene3D" id="3.40.50.300">
    <property type="entry name" value="P-loop containing nucleotide triphosphate hydrolases"/>
    <property type="match status" value="1"/>
</dbReference>
<dbReference type="AlphaFoldDB" id="A0A1G8JVA5"/>
<keyword evidence="3 5" id="KW-0067">ATP-binding</keyword>
<feature type="domain" description="ABC transporter" evidence="4">
    <location>
        <begin position="2"/>
        <end position="224"/>
    </location>
</feature>
<name>A0A1G8JVA5_9FIRM</name>
<dbReference type="InterPro" id="IPR003593">
    <property type="entry name" value="AAA+_ATPase"/>
</dbReference>
<evidence type="ECO:0000313" key="5">
    <source>
        <dbReference type="EMBL" id="SDI34530.1"/>
    </source>
</evidence>
<dbReference type="PANTHER" id="PTHR24220">
    <property type="entry name" value="IMPORT ATP-BINDING PROTEIN"/>
    <property type="match status" value="1"/>
</dbReference>
<dbReference type="GO" id="GO:0005886">
    <property type="term" value="C:plasma membrane"/>
    <property type="evidence" value="ECO:0007669"/>
    <property type="project" value="TreeGrafter"/>
</dbReference>
<reference evidence="6" key="1">
    <citation type="submission" date="2016-10" db="EMBL/GenBank/DDBJ databases">
        <authorList>
            <person name="Varghese N."/>
            <person name="Submissions S."/>
        </authorList>
    </citation>
    <scope>NUCLEOTIDE SEQUENCE [LARGE SCALE GENOMIC DNA]</scope>
    <source>
        <strain evidence="6">DSM 8344</strain>
    </source>
</reference>
<dbReference type="CDD" id="cd03255">
    <property type="entry name" value="ABC_MJ0796_LolCDE_FtsE"/>
    <property type="match status" value="1"/>
</dbReference>
<dbReference type="InterPro" id="IPR015854">
    <property type="entry name" value="ABC_transpr_LolD-like"/>
</dbReference>